<accession>A0A1M5QSF3</accession>
<evidence type="ECO:0000313" key="10">
    <source>
        <dbReference type="EMBL" id="SHH17054.1"/>
    </source>
</evidence>
<dbReference type="Pfam" id="PF02687">
    <property type="entry name" value="FtsX"/>
    <property type="match status" value="1"/>
</dbReference>
<dbReference type="AlphaFoldDB" id="A0A1M5QSF3"/>
<dbReference type="Proteomes" id="UP000183954">
    <property type="component" value="Unassembled WGS sequence"/>
</dbReference>
<proteinExistence type="inferred from homology"/>
<keyword evidence="11" id="KW-1185">Reference proteome</keyword>
<dbReference type="EMBL" id="FQXJ01000003">
    <property type="protein sequence ID" value="SHH17054.1"/>
    <property type="molecule type" value="Genomic_DNA"/>
</dbReference>
<keyword evidence="5 7" id="KW-0472">Membrane</keyword>
<dbReference type="PANTHER" id="PTHR30572:SF4">
    <property type="entry name" value="ABC TRANSPORTER PERMEASE YTRF"/>
    <property type="match status" value="1"/>
</dbReference>
<evidence type="ECO:0000256" key="4">
    <source>
        <dbReference type="ARBA" id="ARBA00022989"/>
    </source>
</evidence>
<name>A0A1M5QSF3_9FIRM</name>
<comment type="similarity">
    <text evidence="6">Belongs to the ABC-4 integral membrane protein family.</text>
</comment>
<dbReference type="InterPro" id="IPR025857">
    <property type="entry name" value="MacB_PCD"/>
</dbReference>
<feature type="transmembrane region" description="Helical" evidence="7">
    <location>
        <begin position="352"/>
        <end position="373"/>
    </location>
</feature>
<evidence type="ECO:0000256" key="2">
    <source>
        <dbReference type="ARBA" id="ARBA00022475"/>
    </source>
</evidence>
<evidence type="ECO:0000256" key="5">
    <source>
        <dbReference type="ARBA" id="ARBA00023136"/>
    </source>
</evidence>
<organism evidence="10 11">
    <name type="scientific">Desulfosporosinus lacus DSM 15449</name>
    <dbReference type="NCBI Taxonomy" id="1121420"/>
    <lineage>
        <taxon>Bacteria</taxon>
        <taxon>Bacillati</taxon>
        <taxon>Bacillota</taxon>
        <taxon>Clostridia</taxon>
        <taxon>Eubacteriales</taxon>
        <taxon>Desulfitobacteriaceae</taxon>
        <taxon>Desulfosporosinus</taxon>
    </lineage>
</organism>
<evidence type="ECO:0000256" key="3">
    <source>
        <dbReference type="ARBA" id="ARBA00022692"/>
    </source>
</evidence>
<keyword evidence="2" id="KW-1003">Cell membrane</keyword>
<feature type="domain" description="ABC3 transporter permease C-terminal" evidence="8">
    <location>
        <begin position="264"/>
        <end position="380"/>
    </location>
</feature>
<dbReference type="RefSeq" id="WP_073027381.1">
    <property type="nucleotide sequence ID" value="NZ_FQXJ01000003.1"/>
</dbReference>
<sequence>MRLTDIAFQNLRRRKMRSALLVISVVIGVAAIIFLYSTTQAMKEDVANKLDQYGSNILILPDTGEAMTFGGITVEAPTQVKELDMSLLPLMQTIKNKETLATIAPKLLVNTNLKGQEVLLLGVDFPQEFQLKKWWKVDGLSKNQLPSSGEVILGSDVALSLNLTLQQNVSIKGQDFKVAGIIQPTGSAENDQAVFMDLAVLQTLANRPNAISLIETAALCYTCPIEEVTQQLSDKLQGTKVTALKSTLESRDTTVNKFNLFARSVSLILFLASSLVITMTMKSSVEERTREIGILRAIGFRKRHIIQIVLTEAGLLSLLGGLLGYLLGMGAAVYFGSALVKAEVLIPWQSDLLVYALGASLLIGLLGSLYPAWKAARLDPTESLRYM</sequence>
<dbReference type="STRING" id="1121420.SAMN02746098_00353"/>
<comment type="subcellular location">
    <subcellularLocation>
        <location evidence="1">Cell membrane</location>
        <topology evidence="1">Multi-pass membrane protein</topology>
    </subcellularLocation>
</comment>
<dbReference type="PANTHER" id="PTHR30572">
    <property type="entry name" value="MEMBRANE COMPONENT OF TRANSPORTER-RELATED"/>
    <property type="match status" value="1"/>
</dbReference>
<keyword evidence="4 7" id="KW-1133">Transmembrane helix</keyword>
<evidence type="ECO:0000259" key="8">
    <source>
        <dbReference type="Pfam" id="PF02687"/>
    </source>
</evidence>
<reference evidence="11" key="1">
    <citation type="submission" date="2016-11" db="EMBL/GenBank/DDBJ databases">
        <authorList>
            <person name="Varghese N."/>
            <person name="Submissions S."/>
        </authorList>
    </citation>
    <scope>NUCLEOTIDE SEQUENCE [LARGE SCALE GENOMIC DNA]</scope>
    <source>
        <strain evidence="11">DSM 15449</strain>
    </source>
</reference>
<gene>
    <name evidence="10" type="ORF">SAMN02746098_00353</name>
</gene>
<protein>
    <submittedName>
        <fullName evidence="10">Putative ABC transport system permease protein</fullName>
    </submittedName>
</protein>
<dbReference type="GO" id="GO:0005886">
    <property type="term" value="C:plasma membrane"/>
    <property type="evidence" value="ECO:0007669"/>
    <property type="project" value="UniProtKB-SubCell"/>
</dbReference>
<dbReference type="GO" id="GO:0022857">
    <property type="term" value="F:transmembrane transporter activity"/>
    <property type="evidence" value="ECO:0007669"/>
    <property type="project" value="TreeGrafter"/>
</dbReference>
<dbReference type="InterPro" id="IPR003838">
    <property type="entry name" value="ABC3_permease_C"/>
</dbReference>
<feature type="transmembrane region" description="Helical" evidence="7">
    <location>
        <begin position="20"/>
        <end position="38"/>
    </location>
</feature>
<evidence type="ECO:0000256" key="7">
    <source>
        <dbReference type="SAM" id="Phobius"/>
    </source>
</evidence>
<evidence type="ECO:0000256" key="6">
    <source>
        <dbReference type="ARBA" id="ARBA00038076"/>
    </source>
</evidence>
<evidence type="ECO:0000259" key="9">
    <source>
        <dbReference type="Pfam" id="PF12704"/>
    </source>
</evidence>
<feature type="transmembrane region" description="Helical" evidence="7">
    <location>
        <begin position="260"/>
        <end position="281"/>
    </location>
</feature>
<dbReference type="Pfam" id="PF12704">
    <property type="entry name" value="MacB_PCD"/>
    <property type="match status" value="1"/>
</dbReference>
<dbReference type="OrthoDB" id="239678at2"/>
<keyword evidence="3 7" id="KW-0812">Transmembrane</keyword>
<evidence type="ECO:0000313" key="11">
    <source>
        <dbReference type="Proteomes" id="UP000183954"/>
    </source>
</evidence>
<evidence type="ECO:0000256" key="1">
    <source>
        <dbReference type="ARBA" id="ARBA00004651"/>
    </source>
</evidence>
<feature type="transmembrane region" description="Helical" evidence="7">
    <location>
        <begin position="305"/>
        <end position="332"/>
    </location>
</feature>
<dbReference type="InterPro" id="IPR050250">
    <property type="entry name" value="Macrolide_Exporter_MacB"/>
</dbReference>
<feature type="domain" description="MacB-like periplasmic core" evidence="9">
    <location>
        <begin position="18"/>
        <end position="205"/>
    </location>
</feature>